<dbReference type="RefSeq" id="WP_218118089.1">
    <property type="nucleotide sequence ID" value="NZ_FMZL01000006.1"/>
</dbReference>
<dbReference type="InterPro" id="IPR021778">
    <property type="entry name" value="Se/S_carrier-like"/>
</dbReference>
<feature type="chain" id="PRO_5011460534" description="Putative Se/S carrier protein-like domain-containing protein" evidence="1">
    <location>
        <begin position="22"/>
        <end position="79"/>
    </location>
</feature>
<feature type="domain" description="Putative Se/S carrier protein-like" evidence="2">
    <location>
        <begin position="9"/>
        <end position="75"/>
    </location>
</feature>
<evidence type="ECO:0000313" key="3">
    <source>
        <dbReference type="EMBL" id="SDC24536.1"/>
    </source>
</evidence>
<sequence>MPLRKKPACVIAFSSASAAMAAEACFQERGLPGRIIPLPREISEGCGLSWKADPKDEETLTKALDDAGIAYDRTYLVTI</sequence>
<dbReference type="STRING" id="604330.SAMN04489857_1437"/>
<dbReference type="EMBL" id="FMZL01000006">
    <property type="protein sequence ID" value="SDC24536.1"/>
    <property type="molecule type" value="Genomic_DNA"/>
</dbReference>
<dbReference type="AlphaFoldDB" id="A0A1G6K2L6"/>
<organism evidence="3 4">
    <name type="scientific">Parafannyhessea umbonata</name>
    <dbReference type="NCBI Taxonomy" id="604330"/>
    <lineage>
        <taxon>Bacteria</taxon>
        <taxon>Bacillati</taxon>
        <taxon>Actinomycetota</taxon>
        <taxon>Coriobacteriia</taxon>
        <taxon>Coriobacteriales</taxon>
        <taxon>Atopobiaceae</taxon>
        <taxon>Parafannyhessea</taxon>
    </lineage>
</organism>
<evidence type="ECO:0000256" key="1">
    <source>
        <dbReference type="SAM" id="SignalP"/>
    </source>
</evidence>
<proteinExistence type="predicted"/>
<accession>A0A1G6K2L6</accession>
<evidence type="ECO:0000259" key="2">
    <source>
        <dbReference type="Pfam" id="PF11823"/>
    </source>
</evidence>
<reference evidence="4" key="1">
    <citation type="submission" date="2016-10" db="EMBL/GenBank/DDBJ databases">
        <authorList>
            <person name="Varghese N."/>
            <person name="Submissions S."/>
        </authorList>
    </citation>
    <scope>NUCLEOTIDE SEQUENCE [LARGE SCALE GENOMIC DNA]</scope>
    <source>
        <strain evidence="4">DSM 22619</strain>
    </source>
</reference>
<evidence type="ECO:0000313" key="4">
    <source>
        <dbReference type="Proteomes" id="UP000198528"/>
    </source>
</evidence>
<gene>
    <name evidence="3" type="ORF">SAMN04487824_10653</name>
</gene>
<dbReference type="Proteomes" id="UP000198528">
    <property type="component" value="Unassembled WGS sequence"/>
</dbReference>
<name>A0A1G6K2L6_9ACTN</name>
<keyword evidence="4" id="KW-1185">Reference proteome</keyword>
<feature type="signal peptide" evidence="1">
    <location>
        <begin position="1"/>
        <end position="21"/>
    </location>
</feature>
<protein>
    <recommendedName>
        <fullName evidence="2">Putative Se/S carrier protein-like domain-containing protein</fullName>
    </recommendedName>
</protein>
<dbReference type="Pfam" id="PF11823">
    <property type="entry name" value="Se_S_carrier"/>
    <property type="match status" value="1"/>
</dbReference>
<keyword evidence="1" id="KW-0732">Signal</keyword>